<evidence type="ECO:0000256" key="1">
    <source>
        <dbReference type="ARBA" id="ARBA00007494"/>
    </source>
</evidence>
<keyword evidence="4" id="KW-0949">S-adenosyl-L-methionine</keyword>
<evidence type="ECO:0000256" key="2">
    <source>
        <dbReference type="ARBA" id="ARBA00022603"/>
    </source>
</evidence>
<evidence type="ECO:0000313" key="7">
    <source>
        <dbReference type="EMBL" id="MBM3282334.1"/>
    </source>
</evidence>
<dbReference type="InterPro" id="IPR029063">
    <property type="entry name" value="SAM-dependent_MTases_sf"/>
</dbReference>
<keyword evidence="2 7" id="KW-0489">Methyltransferase</keyword>
<feature type="domain" description="SAM-dependent MTase RsmB/NOP-type" evidence="6">
    <location>
        <begin position="25"/>
        <end position="310"/>
    </location>
</feature>
<dbReference type="SUPFAM" id="SSF53335">
    <property type="entry name" value="S-adenosyl-L-methionine-dependent methyltransferases"/>
    <property type="match status" value="1"/>
</dbReference>
<dbReference type="PROSITE" id="PS51686">
    <property type="entry name" value="SAM_MT_RSMB_NOP"/>
    <property type="match status" value="1"/>
</dbReference>
<accession>A0A8T4C800</accession>
<dbReference type="Gene3D" id="3.30.70.1170">
    <property type="entry name" value="Sun protein, domain 3"/>
    <property type="match status" value="1"/>
</dbReference>
<dbReference type="InterPro" id="IPR001678">
    <property type="entry name" value="MeTrfase_RsmB-F_NOP2_dom"/>
</dbReference>
<dbReference type="Pfam" id="PF01189">
    <property type="entry name" value="Methyltr_RsmB-F"/>
    <property type="match status" value="1"/>
</dbReference>
<dbReference type="NCBIfam" id="TIGR00446">
    <property type="entry name" value="nop2p"/>
    <property type="match status" value="1"/>
</dbReference>
<dbReference type="InterPro" id="IPR018314">
    <property type="entry name" value="RsmB/NOL1/NOP2-like_CS"/>
</dbReference>
<dbReference type="PANTHER" id="PTHR22807">
    <property type="entry name" value="NOP2 YEAST -RELATED NOL1/NOP2/FMU SUN DOMAIN-CONTAINING"/>
    <property type="match status" value="1"/>
</dbReference>
<dbReference type="GO" id="GO:0030488">
    <property type="term" value="P:tRNA methylation"/>
    <property type="evidence" value="ECO:0007669"/>
    <property type="project" value="TreeGrafter"/>
</dbReference>
<dbReference type="GO" id="GO:0003723">
    <property type="term" value="F:RNA binding"/>
    <property type="evidence" value="ECO:0007669"/>
    <property type="project" value="UniProtKB-KW"/>
</dbReference>
<dbReference type="InterPro" id="IPR049560">
    <property type="entry name" value="MeTrfase_RsmB-F_NOP2_cat"/>
</dbReference>
<name>A0A8T4C800_9ARCH</name>
<dbReference type="EMBL" id="VGJJ01000024">
    <property type="protein sequence ID" value="MBM3282334.1"/>
    <property type="molecule type" value="Genomic_DNA"/>
</dbReference>
<dbReference type="GO" id="GO:0016428">
    <property type="term" value="F:tRNA (cytidine-5-)-methyltransferase activity"/>
    <property type="evidence" value="ECO:0007669"/>
    <property type="project" value="TreeGrafter"/>
</dbReference>
<comment type="caution">
    <text evidence="7">The sequence shown here is derived from an EMBL/GenBank/DDBJ whole genome shotgun (WGS) entry which is preliminary data.</text>
</comment>
<comment type="similarity">
    <text evidence="1">Belongs to the class I-like SAM-binding methyltransferase superfamily. RsmB/NOP family.</text>
</comment>
<dbReference type="PRINTS" id="PR02008">
    <property type="entry name" value="RCMTFAMILY"/>
</dbReference>
<keyword evidence="5" id="KW-0694">RNA-binding</keyword>
<evidence type="ECO:0000259" key="6">
    <source>
        <dbReference type="PROSITE" id="PS51686"/>
    </source>
</evidence>
<dbReference type="Proteomes" id="UP000774699">
    <property type="component" value="Unassembled WGS sequence"/>
</dbReference>
<dbReference type="PANTHER" id="PTHR22807:SF74">
    <property type="entry name" value="TRNA (CYTOSINE(48)-C(5))-METHYLTRANSFERASE"/>
    <property type="match status" value="1"/>
</dbReference>
<evidence type="ECO:0000313" key="8">
    <source>
        <dbReference type="Proteomes" id="UP000774699"/>
    </source>
</evidence>
<evidence type="ECO:0000256" key="3">
    <source>
        <dbReference type="ARBA" id="ARBA00022679"/>
    </source>
</evidence>
<dbReference type="AlphaFoldDB" id="A0A8T4C800"/>
<reference evidence="7" key="1">
    <citation type="submission" date="2019-03" db="EMBL/GenBank/DDBJ databases">
        <title>Lake Tanganyika Metagenome-Assembled Genomes (MAGs).</title>
        <authorList>
            <person name="Tran P."/>
        </authorList>
    </citation>
    <scope>NUCLEOTIDE SEQUENCE</scope>
    <source>
        <strain evidence="7">M_DeepCast_50m_m2_156</strain>
    </source>
</reference>
<dbReference type="Gene3D" id="3.40.50.150">
    <property type="entry name" value="Vaccinia Virus protein VP39"/>
    <property type="match status" value="1"/>
</dbReference>
<evidence type="ECO:0000256" key="5">
    <source>
        <dbReference type="ARBA" id="ARBA00022884"/>
    </source>
</evidence>
<dbReference type="InterPro" id="IPR011023">
    <property type="entry name" value="Nop2p"/>
</dbReference>
<proteinExistence type="inferred from homology"/>
<sequence>MTVFSPRLLERYRELLPEKEDFDSFVRVSKTRNPKTIRTNTLKASDAWVESRLRERNISFEKHEGVPHLFTLQNLSFLLGGMWETQMGFWQPQETASQLPPLVLDALPGEHVLDMAAAPGNKTIQLASGMQNTGVLVACEPNKERAKALRFVLGKAGVVNAGVALQDSLTLPDSLRFDKILLDAPCSGEGLLRKKPQTLKSWSEKYVQHKAQLQVKMALKAVALLKEGGTLVYSVCTLSPEECEGVLTTLLHAHPAMKIVPISMPAGLAGRPGLSSFRNRTFSSGMSHAVRLYPQDHNTQSFFIAKLVKGREK</sequence>
<evidence type="ECO:0000256" key="4">
    <source>
        <dbReference type="ARBA" id="ARBA00022691"/>
    </source>
</evidence>
<protein>
    <submittedName>
        <fullName evidence="7">RsmB/NOP family class I SAM-dependent RNA methyltransferase</fullName>
    </submittedName>
</protein>
<dbReference type="PROSITE" id="PS01153">
    <property type="entry name" value="NOL1_NOP2_SUN"/>
    <property type="match status" value="1"/>
</dbReference>
<dbReference type="CDD" id="cd02440">
    <property type="entry name" value="AdoMet_MTases"/>
    <property type="match status" value="1"/>
</dbReference>
<organism evidence="7 8">
    <name type="scientific">Candidatus Iainarchaeum sp</name>
    <dbReference type="NCBI Taxonomy" id="3101447"/>
    <lineage>
        <taxon>Archaea</taxon>
        <taxon>Candidatus Iainarchaeota</taxon>
        <taxon>Candidatus Iainarchaeia</taxon>
        <taxon>Candidatus Iainarchaeales</taxon>
        <taxon>Candidatus Iainarchaeaceae</taxon>
        <taxon>Candidatus Iainarchaeum</taxon>
    </lineage>
</organism>
<gene>
    <name evidence="7" type="ORF">FJY86_03270</name>
</gene>
<keyword evidence="3" id="KW-0808">Transferase</keyword>
<dbReference type="InterPro" id="IPR023267">
    <property type="entry name" value="RCMT"/>
</dbReference>